<gene>
    <name evidence="1" type="ORF">RAK27_14395</name>
</gene>
<organism evidence="1 2">
    <name type="scientific">Carnobacterium maltaromaticum</name>
    <name type="common">Carnobacterium piscicola</name>
    <dbReference type="NCBI Taxonomy" id="2751"/>
    <lineage>
        <taxon>Bacteria</taxon>
        <taxon>Bacillati</taxon>
        <taxon>Bacillota</taxon>
        <taxon>Bacilli</taxon>
        <taxon>Lactobacillales</taxon>
        <taxon>Carnobacteriaceae</taxon>
        <taxon>Carnobacterium</taxon>
    </lineage>
</organism>
<sequence>MSSHFRKEYFCDWLMVHEGLIVEEDCVKESVDILLHEELPFILQSKVPAAFYHQASFQNNDHEWAMHVFLTEYTQEPLYFYVEKDKKRIEEKWVREE</sequence>
<reference evidence="1" key="1">
    <citation type="submission" date="2023-08" db="EMBL/GenBank/DDBJ databases">
        <title>Genomic characterization of piscicolin 126 produced by Carnobacterium maltaromaticum CM22 strain isolated from salmon (Salmo salar).</title>
        <authorList>
            <person name="Gonzalez-Gragera E."/>
            <person name="Garcia-Lopez J.D."/>
            <person name="Teso-Perez C."/>
            <person name="Gimenez-Hernandez I."/>
            <person name="Peralta-Sanchez J.M."/>
            <person name="Valdivia E."/>
            <person name="Montalban-Lopez M."/>
            <person name="Martin-Platero A.M."/>
            <person name="Banos A."/>
            <person name="Martinez-Bueno M."/>
        </authorList>
    </citation>
    <scope>NUCLEOTIDE SEQUENCE</scope>
    <source>
        <strain evidence="1">CM22</strain>
    </source>
</reference>
<proteinExistence type="predicted"/>
<dbReference type="AlphaFoldDB" id="A0AAW9JW56"/>
<dbReference type="EMBL" id="JAVBVO010000004">
    <property type="protein sequence ID" value="MDZ5759848.1"/>
    <property type="molecule type" value="Genomic_DNA"/>
</dbReference>
<dbReference type="Proteomes" id="UP001290462">
    <property type="component" value="Unassembled WGS sequence"/>
</dbReference>
<comment type="caution">
    <text evidence="1">The sequence shown here is derived from an EMBL/GenBank/DDBJ whole genome shotgun (WGS) entry which is preliminary data.</text>
</comment>
<protein>
    <submittedName>
        <fullName evidence="1">Uncharacterized protein</fullName>
    </submittedName>
</protein>
<accession>A0AAW9JW56</accession>
<dbReference type="RefSeq" id="WP_322809457.1">
    <property type="nucleotide sequence ID" value="NZ_JAVBVO010000004.1"/>
</dbReference>
<name>A0AAW9JW56_CARML</name>
<evidence type="ECO:0000313" key="2">
    <source>
        <dbReference type="Proteomes" id="UP001290462"/>
    </source>
</evidence>
<evidence type="ECO:0000313" key="1">
    <source>
        <dbReference type="EMBL" id="MDZ5759848.1"/>
    </source>
</evidence>